<evidence type="ECO:0000313" key="3">
    <source>
        <dbReference type="Proteomes" id="UP000398389"/>
    </source>
</evidence>
<dbReference type="EMBL" id="CABVLU010000002">
    <property type="protein sequence ID" value="VVT49358.1"/>
    <property type="molecule type" value="Genomic_DNA"/>
</dbReference>
<feature type="chain" id="PRO_5023094830" evidence="1">
    <location>
        <begin position="20"/>
        <end position="198"/>
    </location>
</feature>
<dbReference type="GeneID" id="43581050"/>
<gene>
    <name evidence="2" type="ORF">SAPINGB_P002231</name>
</gene>
<proteinExistence type="predicted"/>
<reference evidence="2 3" key="1">
    <citation type="submission" date="2019-09" db="EMBL/GenBank/DDBJ databases">
        <authorList>
            <person name="Brejova B."/>
        </authorList>
    </citation>
    <scope>NUCLEOTIDE SEQUENCE [LARGE SCALE GENOMIC DNA]</scope>
</reference>
<evidence type="ECO:0000313" key="2">
    <source>
        <dbReference type="EMBL" id="VVT49358.1"/>
    </source>
</evidence>
<accession>A0A5E8BKS6</accession>
<name>A0A5E8BKS6_9ASCO</name>
<organism evidence="2 3">
    <name type="scientific">Magnusiomyces paraingens</name>
    <dbReference type="NCBI Taxonomy" id="2606893"/>
    <lineage>
        <taxon>Eukaryota</taxon>
        <taxon>Fungi</taxon>
        <taxon>Dikarya</taxon>
        <taxon>Ascomycota</taxon>
        <taxon>Saccharomycotina</taxon>
        <taxon>Dipodascomycetes</taxon>
        <taxon>Dipodascales</taxon>
        <taxon>Dipodascaceae</taxon>
        <taxon>Magnusiomyces</taxon>
    </lineage>
</organism>
<dbReference type="RefSeq" id="XP_031852841.1">
    <property type="nucleotide sequence ID" value="XM_031996950.1"/>
</dbReference>
<dbReference type="AlphaFoldDB" id="A0A5E8BKS6"/>
<protein>
    <submittedName>
        <fullName evidence="2">Uncharacterized protein</fullName>
    </submittedName>
</protein>
<dbReference type="Proteomes" id="UP000398389">
    <property type="component" value="Unassembled WGS sequence"/>
</dbReference>
<feature type="signal peptide" evidence="1">
    <location>
        <begin position="1"/>
        <end position="19"/>
    </location>
</feature>
<evidence type="ECO:0000256" key="1">
    <source>
        <dbReference type="SAM" id="SignalP"/>
    </source>
</evidence>
<keyword evidence="1" id="KW-0732">Signal</keyword>
<sequence length="198" mass="20484">MVAINKLSLLNSLVLSVSASPIGNPEAVAVAVALPNGDSNDITGSTVIIKRESVSGVADLIDSLVKFLLATLGNLPSLDLASESKDFANLLVIVNKDLLQIENDLKSFGLTSGLGTLLQSTFISTGLQFLVLTLSTFVANLVSKLATGHSIDPDVAAQLSQLKSQIAGLKTQLQTFGLLGTLDSAVASIVHCLEGLLS</sequence>
<keyword evidence="3" id="KW-1185">Reference proteome</keyword>